<dbReference type="InterPro" id="IPR008969">
    <property type="entry name" value="CarboxyPept-like_regulatory"/>
</dbReference>
<reference evidence="10 11" key="1">
    <citation type="submission" date="2018-06" db="EMBL/GenBank/DDBJ databases">
        <authorList>
            <consortium name="Pathogen Informatics"/>
            <person name="Doyle S."/>
        </authorList>
    </citation>
    <scope>NUCLEOTIDE SEQUENCE [LARGE SCALE GENOMIC DNA]</scope>
    <source>
        <strain evidence="10 11">NCTC13063</strain>
    </source>
</reference>
<evidence type="ECO:0000313" key="11">
    <source>
        <dbReference type="Proteomes" id="UP000255283"/>
    </source>
</evidence>
<dbReference type="Proteomes" id="UP000255283">
    <property type="component" value="Unassembled WGS sequence"/>
</dbReference>
<evidence type="ECO:0000256" key="6">
    <source>
        <dbReference type="ARBA" id="ARBA00023237"/>
    </source>
</evidence>
<keyword evidence="2 7" id="KW-0813">Transport</keyword>
<proteinExistence type="inferred from homology"/>
<feature type="domain" description="TonB-dependent receptor plug" evidence="9">
    <location>
        <begin position="116"/>
        <end position="223"/>
    </location>
</feature>
<dbReference type="FunFam" id="2.60.40.1120:FF:000003">
    <property type="entry name" value="Outer membrane protein Omp121"/>
    <property type="match status" value="1"/>
</dbReference>
<dbReference type="InterPro" id="IPR023996">
    <property type="entry name" value="TonB-dep_OMP_SusC/RagA"/>
</dbReference>
<evidence type="ECO:0000256" key="8">
    <source>
        <dbReference type="SAM" id="SignalP"/>
    </source>
</evidence>
<keyword evidence="6 7" id="KW-0998">Cell outer membrane</keyword>
<dbReference type="Gene3D" id="2.40.170.20">
    <property type="entry name" value="TonB-dependent receptor, beta-barrel domain"/>
    <property type="match status" value="1"/>
</dbReference>
<dbReference type="EMBL" id="UGTJ01000001">
    <property type="protein sequence ID" value="SUB79685.1"/>
    <property type="molecule type" value="Genomic_DNA"/>
</dbReference>
<gene>
    <name evidence="10" type="ORF">NCTC13063_00955</name>
</gene>
<dbReference type="SUPFAM" id="SSF49464">
    <property type="entry name" value="Carboxypeptidase regulatory domain-like"/>
    <property type="match status" value="1"/>
</dbReference>
<sequence length="1033" mass="115003">MYLQIKRATLAALLCLCCFVGAFAQKTVSGNVKDAAGEPMIGVSVIVDGTSIGGVTDLDGNFTIPNVPDNATLKVSYVGYREQKISVAGKSSLNITMKEDNQNLDELVVIGYAVQKKRDLTGSVSSIKAGDLKDVAAPNAMQAMQAKVPGMNLTQASGETGGKLNINLRGARSLLASNDPLILVDGVEYGSTLDLNPSDIESMDILKDASSTAIYGTRGANGVIIITTKRGKAGKTNVSLNVYNSWNSATATPHAFYGDREVRFMQDKAEYPLNYKDYVQTGTWGTQTVTPETVLAGYALEDNTTAQSIYEDKSYTDWSDLIIRNSTSQNNEVGVNGGNDKTNFAVSLGLMKDRGLMKRDQMTRYNGKANIDHKISNYVKVGTSLLFTYKDWNRRNTGVYTQMLKMTSITHPYLYPGTDKESINYQPNPWYEPHCSPMLDEVPGAFQHNVESTRFFGNVYGELYPVKGMVFRSQFAVDRNDARDGMYQDYLSQGRYQAGQTSIIDLNKYHSTSFTWDNTLNYTTDFGGSKHSATFLLGHEMTQSVLEGTDIYGDAGKNHYYKSAYNDVSKISSPKLTPTYVKQSMVSFFGRANYSYADKYLLTASLRADGSSVLAQGHKWGYFPSVAAGWRITEEDFMKGTASWLSNLKLRASWGLSGNAAIDPYQTLAQLSPTTYYYYADGSSIPGKLPSSMANEDLTWEKTSSFDLGLDYGFLNGRINGTVDLYWSNTYDLLFYKTAPASSVFTSVISNVGKTKGFGVEFALNADIIRSKDFNWNANLTYTHFADEVKELTEGVKRYPRDNTALVIGEPVHAFYDYKADNTWKIGEYKTYLENWKARHNGQEPSYAANYGDPGTPKIVDVNDDGTIDAEDRVIYKRDPDHIFGLTNTFSYKNFSLSVQMYARLGGYIQYQLSNNMNFETANWADVDYWTPTNQGAKFPNPGLTSAQQKWYTQYRSALQYEKADYFKVKDITLSYNLPKSLIKKAYISNCRVYGSLKNFFTISGIDNYDPERGGAVTFPLQKQVVLGINVEF</sequence>
<dbReference type="PROSITE" id="PS52016">
    <property type="entry name" value="TONB_DEPENDENT_REC_3"/>
    <property type="match status" value="1"/>
</dbReference>
<dbReference type="InterPro" id="IPR037066">
    <property type="entry name" value="Plug_dom_sf"/>
</dbReference>
<feature type="signal peptide" evidence="8">
    <location>
        <begin position="1"/>
        <end position="24"/>
    </location>
</feature>
<keyword evidence="10" id="KW-0675">Receptor</keyword>
<comment type="similarity">
    <text evidence="7">Belongs to the TonB-dependent receptor family.</text>
</comment>
<dbReference type="InterPro" id="IPR039426">
    <property type="entry name" value="TonB-dep_rcpt-like"/>
</dbReference>
<evidence type="ECO:0000256" key="5">
    <source>
        <dbReference type="ARBA" id="ARBA00023136"/>
    </source>
</evidence>
<evidence type="ECO:0000256" key="1">
    <source>
        <dbReference type="ARBA" id="ARBA00004571"/>
    </source>
</evidence>
<dbReference type="GO" id="GO:0009279">
    <property type="term" value="C:cell outer membrane"/>
    <property type="evidence" value="ECO:0007669"/>
    <property type="project" value="UniProtKB-SubCell"/>
</dbReference>
<dbReference type="Pfam" id="PF13715">
    <property type="entry name" value="CarbopepD_reg_2"/>
    <property type="match status" value="1"/>
</dbReference>
<evidence type="ECO:0000256" key="7">
    <source>
        <dbReference type="PROSITE-ProRule" id="PRU01360"/>
    </source>
</evidence>
<evidence type="ECO:0000256" key="4">
    <source>
        <dbReference type="ARBA" id="ARBA00022692"/>
    </source>
</evidence>
<dbReference type="Gene3D" id="2.170.130.10">
    <property type="entry name" value="TonB-dependent receptor, plug domain"/>
    <property type="match status" value="1"/>
</dbReference>
<dbReference type="FunFam" id="2.170.130.10:FF:000008">
    <property type="entry name" value="SusC/RagA family TonB-linked outer membrane protein"/>
    <property type="match status" value="1"/>
</dbReference>
<evidence type="ECO:0000313" key="10">
    <source>
        <dbReference type="EMBL" id="SUB79685.1"/>
    </source>
</evidence>
<dbReference type="NCBIfam" id="TIGR04056">
    <property type="entry name" value="OMP_RagA_SusC"/>
    <property type="match status" value="1"/>
</dbReference>
<dbReference type="Gene3D" id="2.60.40.1120">
    <property type="entry name" value="Carboxypeptidase-like, regulatory domain"/>
    <property type="match status" value="1"/>
</dbReference>
<dbReference type="InterPro" id="IPR036942">
    <property type="entry name" value="Beta-barrel_TonB_sf"/>
</dbReference>
<comment type="subcellular location">
    <subcellularLocation>
        <location evidence="1 7">Cell outer membrane</location>
        <topology evidence="1 7">Multi-pass membrane protein</topology>
    </subcellularLocation>
</comment>
<evidence type="ECO:0000256" key="3">
    <source>
        <dbReference type="ARBA" id="ARBA00022452"/>
    </source>
</evidence>
<evidence type="ECO:0000256" key="2">
    <source>
        <dbReference type="ARBA" id="ARBA00022448"/>
    </source>
</evidence>
<accession>A0AAQ1UI51</accession>
<feature type="chain" id="PRO_5042902047" evidence="8">
    <location>
        <begin position="25"/>
        <end position="1033"/>
    </location>
</feature>
<keyword evidence="8" id="KW-0732">Signal</keyword>
<dbReference type="AlphaFoldDB" id="A0AAQ1UI51"/>
<dbReference type="SUPFAM" id="SSF56935">
    <property type="entry name" value="Porins"/>
    <property type="match status" value="1"/>
</dbReference>
<dbReference type="InterPro" id="IPR012910">
    <property type="entry name" value="Plug_dom"/>
</dbReference>
<dbReference type="NCBIfam" id="TIGR04057">
    <property type="entry name" value="SusC_RagA_signa"/>
    <property type="match status" value="1"/>
</dbReference>
<name>A0AAQ1UI51_9BACT</name>
<protein>
    <submittedName>
        <fullName evidence="10">Outer membrane cobalamin receptor protein</fullName>
    </submittedName>
</protein>
<comment type="caution">
    <text evidence="10">The sequence shown here is derived from an EMBL/GenBank/DDBJ whole genome shotgun (WGS) entry which is preliminary data.</text>
</comment>
<evidence type="ECO:0000259" key="9">
    <source>
        <dbReference type="Pfam" id="PF07715"/>
    </source>
</evidence>
<organism evidence="10 11">
    <name type="scientific">Segatella buccae</name>
    <dbReference type="NCBI Taxonomy" id="28126"/>
    <lineage>
        <taxon>Bacteria</taxon>
        <taxon>Pseudomonadati</taxon>
        <taxon>Bacteroidota</taxon>
        <taxon>Bacteroidia</taxon>
        <taxon>Bacteroidales</taxon>
        <taxon>Prevotellaceae</taxon>
        <taxon>Segatella</taxon>
    </lineage>
</organism>
<keyword evidence="5 7" id="KW-0472">Membrane</keyword>
<keyword evidence="3 7" id="KW-1134">Transmembrane beta strand</keyword>
<keyword evidence="4 7" id="KW-0812">Transmembrane</keyword>
<dbReference type="RefSeq" id="WP_115153408.1">
    <property type="nucleotide sequence ID" value="NZ_DBFWLE010000010.1"/>
</dbReference>
<dbReference type="Pfam" id="PF07715">
    <property type="entry name" value="Plug"/>
    <property type="match status" value="1"/>
</dbReference>
<dbReference type="InterPro" id="IPR023997">
    <property type="entry name" value="TonB-dep_OMP_SusC/RagA_CS"/>
</dbReference>